<evidence type="ECO:0000256" key="3">
    <source>
        <dbReference type="ARBA" id="ARBA00022618"/>
    </source>
</evidence>
<evidence type="ECO:0000256" key="10">
    <source>
        <dbReference type="SAM" id="MobiDB-lite"/>
    </source>
</evidence>
<keyword evidence="1 9" id="KW-1003">Cell membrane</keyword>
<evidence type="ECO:0000256" key="7">
    <source>
        <dbReference type="ARBA" id="ARBA00023306"/>
    </source>
</evidence>
<dbReference type="GO" id="GO:0000917">
    <property type="term" value="P:division septum assembly"/>
    <property type="evidence" value="ECO:0007669"/>
    <property type="project" value="TreeGrafter"/>
</dbReference>
<dbReference type="Pfam" id="PF04354">
    <property type="entry name" value="ZipA_C"/>
    <property type="match status" value="1"/>
</dbReference>
<evidence type="ECO:0000256" key="4">
    <source>
        <dbReference type="ARBA" id="ARBA00022692"/>
    </source>
</evidence>
<keyword evidence="6 9" id="KW-0472">Membrane</keyword>
<dbReference type="InterPro" id="IPR007449">
    <property type="entry name" value="ZipA_FtsZ-bd_C"/>
</dbReference>
<dbReference type="OrthoDB" id="7054914at2"/>
<dbReference type="InterPro" id="IPR036765">
    <property type="entry name" value="ZipA_FtsZ-bd_C_sf"/>
</dbReference>
<evidence type="ECO:0000256" key="6">
    <source>
        <dbReference type="ARBA" id="ARBA00023136"/>
    </source>
</evidence>
<evidence type="ECO:0000256" key="9">
    <source>
        <dbReference type="RuleBase" id="RU003613"/>
    </source>
</evidence>
<dbReference type="GO" id="GO:0032153">
    <property type="term" value="C:cell division site"/>
    <property type="evidence" value="ECO:0007669"/>
    <property type="project" value="TreeGrafter"/>
</dbReference>
<dbReference type="AlphaFoldDB" id="A0A4R2LD07"/>
<sequence length="305" mass="32926">MNWWNQLTPEQMRLVVLALGGVVFALVWLWGIRARIRDGLAERRRRRAAALAEPTAEGLAADADAQPLGDLAGVAARDPFAHQRLVDVEIRPIRREPEPSPPSGADALPLRPASDSVPPAEVAAARAEPAPAPQQTPIPPLRLRPAANAGATAEESRPRPAEPMHVILTVMADPGARFTGMEILMAAHELGLKFSTQGVFDGYPSGEVKGKPVFSIANVVEPGAFPPDRIQALQTPGLLLFMRLPGALAPLAALEMMLSHARRLAARLGGTLCDERRNRLGPEAIGRLRAQVVEYQRKSRLPEFS</sequence>
<keyword evidence="5 11" id="KW-1133">Transmembrane helix</keyword>
<reference evidence="13 14" key="1">
    <citation type="submission" date="2019-03" db="EMBL/GenBank/DDBJ databases">
        <title>Genomic Encyclopedia of Type Strains, Phase IV (KMG-IV): sequencing the most valuable type-strain genomes for metagenomic binning, comparative biology and taxonomic classification.</title>
        <authorList>
            <person name="Goeker M."/>
        </authorList>
    </citation>
    <scope>NUCLEOTIDE SEQUENCE [LARGE SCALE GENOMIC DNA]</scope>
    <source>
        <strain evidence="13 14">DSM 25287</strain>
    </source>
</reference>
<dbReference type="EMBL" id="SLWY01000002">
    <property type="protein sequence ID" value="TCO83485.1"/>
    <property type="molecule type" value="Genomic_DNA"/>
</dbReference>
<dbReference type="SUPFAM" id="SSF64383">
    <property type="entry name" value="Cell-division protein ZipA, C-terminal domain"/>
    <property type="match status" value="1"/>
</dbReference>
<dbReference type="RefSeq" id="WP_132538459.1">
    <property type="nucleotide sequence ID" value="NZ_SLWY01000002.1"/>
</dbReference>
<feature type="compositionally biased region" description="Pro residues" evidence="10">
    <location>
        <begin position="130"/>
        <end position="142"/>
    </location>
</feature>
<dbReference type="PANTHER" id="PTHR38685">
    <property type="entry name" value="CELL DIVISION PROTEIN ZIPA"/>
    <property type="match status" value="1"/>
</dbReference>
<feature type="compositionally biased region" description="Low complexity" evidence="10">
    <location>
        <begin position="117"/>
        <end position="129"/>
    </location>
</feature>
<comment type="caution">
    <text evidence="13">The sequence shown here is derived from an EMBL/GenBank/DDBJ whole genome shotgun (WGS) entry which is preliminary data.</text>
</comment>
<proteinExistence type="inferred from homology"/>
<dbReference type="Gene3D" id="3.30.1400.10">
    <property type="entry name" value="ZipA, C-terminal FtsZ-binding domain"/>
    <property type="match status" value="1"/>
</dbReference>
<evidence type="ECO:0000256" key="11">
    <source>
        <dbReference type="SAM" id="Phobius"/>
    </source>
</evidence>
<keyword evidence="4 9" id="KW-0812">Transmembrane</keyword>
<evidence type="ECO:0000313" key="13">
    <source>
        <dbReference type="EMBL" id="TCO83485.1"/>
    </source>
</evidence>
<name>A0A4R2LD07_9GAMM</name>
<evidence type="ECO:0000313" key="14">
    <source>
        <dbReference type="Proteomes" id="UP000295765"/>
    </source>
</evidence>
<evidence type="ECO:0000259" key="12">
    <source>
        <dbReference type="SMART" id="SM00771"/>
    </source>
</evidence>
<evidence type="ECO:0000256" key="8">
    <source>
        <dbReference type="RuleBase" id="RU003612"/>
    </source>
</evidence>
<accession>A0A4R2LD07</accession>
<dbReference type="Proteomes" id="UP000295765">
    <property type="component" value="Unassembled WGS sequence"/>
</dbReference>
<keyword evidence="2 9" id="KW-0997">Cell inner membrane</keyword>
<comment type="function">
    <text evidence="8">Essential cell division protein that stabilizes the FtsZ protofilaments by cross-linking them and that serves as a cytoplasmic membrane anchor for the Z ring. Also required for the recruitment to the septal ring of downstream cell division proteins.</text>
</comment>
<evidence type="ECO:0000256" key="5">
    <source>
        <dbReference type="ARBA" id="ARBA00022989"/>
    </source>
</evidence>
<keyword evidence="3 8" id="KW-0132">Cell division</keyword>
<keyword evidence="7 8" id="KW-0131">Cell cycle</keyword>
<dbReference type="PANTHER" id="PTHR38685:SF1">
    <property type="entry name" value="CELL DIVISION PROTEIN ZIPA"/>
    <property type="match status" value="1"/>
</dbReference>
<protein>
    <recommendedName>
        <fullName evidence="8">Cell division protein ZipA</fullName>
    </recommendedName>
</protein>
<dbReference type="InterPro" id="IPR011919">
    <property type="entry name" value="Cell_div_ZipA"/>
</dbReference>
<evidence type="ECO:0000256" key="1">
    <source>
        <dbReference type="ARBA" id="ARBA00022475"/>
    </source>
</evidence>
<dbReference type="GO" id="GO:0005886">
    <property type="term" value="C:plasma membrane"/>
    <property type="evidence" value="ECO:0007669"/>
    <property type="project" value="UniProtKB-SubCell"/>
</dbReference>
<evidence type="ECO:0000256" key="2">
    <source>
        <dbReference type="ARBA" id="ARBA00022519"/>
    </source>
</evidence>
<gene>
    <name evidence="13" type="ORF">EV699_102192</name>
</gene>
<feature type="region of interest" description="Disordered" evidence="10">
    <location>
        <begin position="91"/>
        <end position="162"/>
    </location>
</feature>
<organism evidence="13 14">
    <name type="scientific">Plasticicumulans lactativorans</name>
    <dbReference type="NCBI Taxonomy" id="1133106"/>
    <lineage>
        <taxon>Bacteria</taxon>
        <taxon>Pseudomonadati</taxon>
        <taxon>Pseudomonadota</taxon>
        <taxon>Gammaproteobacteria</taxon>
        <taxon>Candidatus Competibacteraceae</taxon>
        <taxon>Plasticicumulans</taxon>
    </lineage>
</organism>
<comment type="similarity">
    <text evidence="8">Belongs to the ZipA family.</text>
</comment>
<feature type="transmembrane region" description="Helical" evidence="11">
    <location>
        <begin position="12"/>
        <end position="36"/>
    </location>
</feature>
<feature type="domain" description="ZipA C-terminal FtsZ-binding" evidence="12">
    <location>
        <begin position="162"/>
        <end position="292"/>
    </location>
</feature>
<keyword evidence="14" id="KW-1185">Reference proteome</keyword>
<comment type="subcellular location">
    <subcellularLocation>
        <location evidence="9">Cell inner membrane</location>
        <topology evidence="9">Single-pass type I membrane protein</topology>
    </subcellularLocation>
</comment>
<dbReference type="SMART" id="SM00771">
    <property type="entry name" value="ZipA_C"/>
    <property type="match status" value="1"/>
</dbReference>